<dbReference type="InterPro" id="IPR018330">
    <property type="entry name" value="RecT_fam"/>
</dbReference>
<dbReference type="Pfam" id="PF03837">
    <property type="entry name" value="RecT"/>
    <property type="match status" value="1"/>
</dbReference>
<evidence type="ECO:0008006" key="3">
    <source>
        <dbReference type="Google" id="ProtNLM"/>
    </source>
</evidence>
<name>A0A5E4PG20_9COXI</name>
<organism evidence="1 2">
    <name type="scientific">Aquicella siphonis</name>
    <dbReference type="NCBI Taxonomy" id="254247"/>
    <lineage>
        <taxon>Bacteria</taxon>
        <taxon>Pseudomonadati</taxon>
        <taxon>Pseudomonadota</taxon>
        <taxon>Gammaproteobacteria</taxon>
        <taxon>Legionellales</taxon>
        <taxon>Coxiellaceae</taxon>
        <taxon>Aquicella</taxon>
    </lineage>
</organism>
<dbReference type="AlphaFoldDB" id="A0A5E4PG20"/>
<dbReference type="InterPro" id="IPR010183">
    <property type="entry name" value="Phage_lambda_Bet"/>
</dbReference>
<dbReference type="RefSeq" id="WP_172622760.1">
    <property type="nucleotide sequence ID" value="NZ_LR699119.1"/>
</dbReference>
<dbReference type="EMBL" id="LR699119">
    <property type="protein sequence ID" value="VVC75950.1"/>
    <property type="molecule type" value="Genomic_DNA"/>
</dbReference>
<evidence type="ECO:0000313" key="1">
    <source>
        <dbReference type="EMBL" id="VVC75950.1"/>
    </source>
</evidence>
<evidence type="ECO:0000313" key="2">
    <source>
        <dbReference type="Proteomes" id="UP000324194"/>
    </source>
</evidence>
<dbReference type="KEGG" id="asip:AQUSIP_12510"/>
<dbReference type="GO" id="GO:0003677">
    <property type="term" value="F:DNA binding"/>
    <property type="evidence" value="ECO:0007669"/>
    <property type="project" value="InterPro"/>
</dbReference>
<keyword evidence="2" id="KW-1185">Reference proteome</keyword>
<accession>A0A5E4PG20</accession>
<proteinExistence type="predicted"/>
<reference evidence="1 2" key="1">
    <citation type="submission" date="2019-08" db="EMBL/GenBank/DDBJ databases">
        <authorList>
            <person name="Guy L."/>
        </authorList>
    </citation>
    <scope>NUCLEOTIDE SEQUENCE [LARGE SCALE GENOMIC DNA]</scope>
    <source>
        <strain evidence="1 2">SGT-108</strain>
    </source>
</reference>
<protein>
    <recommendedName>
        <fullName evidence="3">Phage recombination protein Bet</fullName>
    </recommendedName>
</protein>
<gene>
    <name evidence="1" type="ORF">AQUSIP_12510</name>
</gene>
<sequence length="303" mass="34399">MSNELQKAAPLNNMLAMWRDPEQLKTIRSIYAKDATDLEFKTFVELGIATGLNPFLREIWLVKYDKNSAAQIFIGRDGYRKSISTKEYYRGHHADAVYSNDDFCFDLTKGEVRHTYNLKDRGKLLGAYSIVHMANVPRPFYVFVELHEYDLGHSLWKTKKATMIKKVAECQAIRMADSCTFGGTYSEDEMPEHMREESKASQLNKRLELKPSNTFDGEIVNPATGEVTETVNTTAEAQVPPAEQPLEQELLVSVDTIKTKIQNADNAQMLVDAVDLVNSLPGSMMADKKELMNLYRQKQKELG</sequence>
<dbReference type="GO" id="GO:0006310">
    <property type="term" value="P:DNA recombination"/>
    <property type="evidence" value="ECO:0007669"/>
    <property type="project" value="InterPro"/>
</dbReference>
<dbReference type="Proteomes" id="UP000324194">
    <property type="component" value="Chromosome 1"/>
</dbReference>
<dbReference type="NCBIfam" id="TIGR01913">
    <property type="entry name" value="bet_lambda"/>
    <property type="match status" value="1"/>
</dbReference>